<dbReference type="Pfam" id="PF00069">
    <property type="entry name" value="Pkinase"/>
    <property type="match status" value="1"/>
</dbReference>
<dbReference type="InterPro" id="IPR000719">
    <property type="entry name" value="Prot_kinase_dom"/>
</dbReference>
<dbReference type="InterPro" id="IPR051131">
    <property type="entry name" value="NEK_Ser/Thr_kinase_NIMA"/>
</dbReference>
<gene>
    <name evidence="12" type="ORF">PoB_004303800</name>
</gene>
<keyword evidence="7" id="KW-0067">ATP-binding</keyword>
<dbReference type="EC" id="2.7.11.1" evidence="2"/>
<proteinExistence type="inferred from homology"/>
<evidence type="ECO:0000256" key="5">
    <source>
        <dbReference type="ARBA" id="ARBA00022741"/>
    </source>
</evidence>
<evidence type="ECO:0000256" key="10">
    <source>
        <dbReference type="SAM" id="MobiDB-lite"/>
    </source>
</evidence>
<dbReference type="PANTHER" id="PTHR44899">
    <property type="entry name" value="CAMK FAMILY PROTEIN KINASE"/>
    <property type="match status" value="1"/>
</dbReference>
<reference evidence="12 13" key="1">
    <citation type="journal article" date="2021" name="Elife">
        <title>Chloroplast acquisition without the gene transfer in kleptoplastic sea slugs, Plakobranchus ocellatus.</title>
        <authorList>
            <person name="Maeda T."/>
            <person name="Takahashi S."/>
            <person name="Yoshida T."/>
            <person name="Shimamura S."/>
            <person name="Takaki Y."/>
            <person name="Nagai Y."/>
            <person name="Toyoda A."/>
            <person name="Suzuki Y."/>
            <person name="Arimoto A."/>
            <person name="Ishii H."/>
            <person name="Satoh N."/>
            <person name="Nishiyama T."/>
            <person name="Hasebe M."/>
            <person name="Maruyama T."/>
            <person name="Minagawa J."/>
            <person name="Obokata J."/>
            <person name="Shigenobu S."/>
        </authorList>
    </citation>
    <scope>NUCLEOTIDE SEQUENCE [LARGE SCALE GENOMIC DNA]</scope>
</reference>
<sequence>MKWFSQLLSALMYIHKCGILHRDIKPHNLFLDENHVLKLGDFGICRVLQKETDVAVTMIGTPFYLSPEICQHKPYSFKSDMWSAGCVLYEMCCLHVPFTAPNLPGLIAQILAGAYSPLPSHCSETLCEAVQMLLVADPDKRPSAEELLQGLFSQPKLKEKEALGKRAEDNMQGKEKLYHRKRKSYSKLDGDDSVETASKRASRYSSSDQKRIDSTTYTVVRHPKLRRLSPASSPELTLLLERQRSLSSKRQALEDRKVQSVDALPVSKRKHKNTQLNLRILIIENLLDKGRKGCSQASSPPPHVASRTLRVKWVMIIKALGSMSYQLRLRLNTALDKSLEDECSIVKDVPTIGQHKRRVMYHRQRGTLEEFGTKE</sequence>
<evidence type="ECO:0000256" key="9">
    <source>
        <dbReference type="ARBA" id="ARBA00048679"/>
    </source>
</evidence>
<accession>A0AAV4BBI6</accession>
<dbReference type="InterPro" id="IPR011009">
    <property type="entry name" value="Kinase-like_dom_sf"/>
</dbReference>
<organism evidence="12 13">
    <name type="scientific">Plakobranchus ocellatus</name>
    <dbReference type="NCBI Taxonomy" id="259542"/>
    <lineage>
        <taxon>Eukaryota</taxon>
        <taxon>Metazoa</taxon>
        <taxon>Spiralia</taxon>
        <taxon>Lophotrochozoa</taxon>
        <taxon>Mollusca</taxon>
        <taxon>Gastropoda</taxon>
        <taxon>Heterobranchia</taxon>
        <taxon>Euthyneura</taxon>
        <taxon>Panpulmonata</taxon>
        <taxon>Sacoglossa</taxon>
        <taxon>Placobranchoidea</taxon>
        <taxon>Plakobranchidae</taxon>
        <taxon>Plakobranchus</taxon>
    </lineage>
</organism>
<dbReference type="GO" id="GO:0004674">
    <property type="term" value="F:protein serine/threonine kinase activity"/>
    <property type="evidence" value="ECO:0007669"/>
    <property type="project" value="UniProtKB-KW"/>
</dbReference>
<protein>
    <recommendedName>
        <fullName evidence="2">non-specific serine/threonine protein kinase</fullName>
        <ecNumber evidence="2">2.7.11.1</ecNumber>
    </recommendedName>
</protein>
<dbReference type="Proteomes" id="UP000735302">
    <property type="component" value="Unassembled WGS sequence"/>
</dbReference>
<evidence type="ECO:0000256" key="2">
    <source>
        <dbReference type="ARBA" id="ARBA00012513"/>
    </source>
</evidence>
<dbReference type="InterPro" id="IPR008271">
    <property type="entry name" value="Ser/Thr_kinase_AS"/>
</dbReference>
<dbReference type="SMART" id="SM00220">
    <property type="entry name" value="S_TKc"/>
    <property type="match status" value="1"/>
</dbReference>
<dbReference type="PANTHER" id="PTHR44899:SF3">
    <property type="entry name" value="SERINE_THREONINE-PROTEIN KINASE NEK1"/>
    <property type="match status" value="1"/>
</dbReference>
<keyword evidence="4" id="KW-0808">Transferase</keyword>
<keyword evidence="6 12" id="KW-0418">Kinase</keyword>
<dbReference type="PROSITE" id="PS00108">
    <property type="entry name" value="PROTEIN_KINASE_ST"/>
    <property type="match status" value="1"/>
</dbReference>
<dbReference type="PROSITE" id="PS50011">
    <property type="entry name" value="PROTEIN_KINASE_DOM"/>
    <property type="match status" value="1"/>
</dbReference>
<evidence type="ECO:0000256" key="6">
    <source>
        <dbReference type="ARBA" id="ARBA00022777"/>
    </source>
</evidence>
<dbReference type="EMBL" id="BLXT01004673">
    <property type="protein sequence ID" value="GFO16533.1"/>
    <property type="molecule type" value="Genomic_DNA"/>
</dbReference>
<feature type="domain" description="Protein kinase" evidence="11">
    <location>
        <begin position="1"/>
        <end position="157"/>
    </location>
</feature>
<evidence type="ECO:0000256" key="3">
    <source>
        <dbReference type="ARBA" id="ARBA00022527"/>
    </source>
</evidence>
<keyword evidence="3" id="KW-0723">Serine/threonine-protein kinase</keyword>
<evidence type="ECO:0000256" key="8">
    <source>
        <dbReference type="ARBA" id="ARBA00047899"/>
    </source>
</evidence>
<comment type="similarity">
    <text evidence="1">Belongs to the protein kinase superfamily. NEK Ser/Thr protein kinase family. NIMA subfamily.</text>
</comment>
<evidence type="ECO:0000256" key="1">
    <source>
        <dbReference type="ARBA" id="ARBA00010886"/>
    </source>
</evidence>
<keyword evidence="13" id="KW-1185">Reference proteome</keyword>
<evidence type="ECO:0000313" key="13">
    <source>
        <dbReference type="Proteomes" id="UP000735302"/>
    </source>
</evidence>
<comment type="caution">
    <text evidence="12">The sequence shown here is derived from an EMBL/GenBank/DDBJ whole genome shotgun (WGS) entry which is preliminary data.</text>
</comment>
<feature type="region of interest" description="Disordered" evidence="10">
    <location>
        <begin position="162"/>
        <end position="212"/>
    </location>
</feature>
<dbReference type="SUPFAM" id="SSF56112">
    <property type="entry name" value="Protein kinase-like (PK-like)"/>
    <property type="match status" value="1"/>
</dbReference>
<feature type="compositionally biased region" description="Basic and acidic residues" evidence="10">
    <location>
        <begin position="162"/>
        <end position="176"/>
    </location>
</feature>
<evidence type="ECO:0000259" key="11">
    <source>
        <dbReference type="PROSITE" id="PS50011"/>
    </source>
</evidence>
<comment type="catalytic activity">
    <reaction evidence="9">
        <text>L-seryl-[protein] + ATP = O-phospho-L-seryl-[protein] + ADP + H(+)</text>
        <dbReference type="Rhea" id="RHEA:17989"/>
        <dbReference type="Rhea" id="RHEA-COMP:9863"/>
        <dbReference type="Rhea" id="RHEA-COMP:11604"/>
        <dbReference type="ChEBI" id="CHEBI:15378"/>
        <dbReference type="ChEBI" id="CHEBI:29999"/>
        <dbReference type="ChEBI" id="CHEBI:30616"/>
        <dbReference type="ChEBI" id="CHEBI:83421"/>
        <dbReference type="ChEBI" id="CHEBI:456216"/>
        <dbReference type="EC" id="2.7.11.1"/>
    </reaction>
</comment>
<dbReference type="Gene3D" id="1.10.510.10">
    <property type="entry name" value="Transferase(Phosphotransferase) domain 1"/>
    <property type="match status" value="1"/>
</dbReference>
<evidence type="ECO:0000256" key="7">
    <source>
        <dbReference type="ARBA" id="ARBA00022840"/>
    </source>
</evidence>
<dbReference type="GO" id="GO:0005524">
    <property type="term" value="F:ATP binding"/>
    <property type="evidence" value="ECO:0007669"/>
    <property type="project" value="UniProtKB-KW"/>
</dbReference>
<evidence type="ECO:0000313" key="12">
    <source>
        <dbReference type="EMBL" id="GFO16533.1"/>
    </source>
</evidence>
<keyword evidence="5" id="KW-0547">Nucleotide-binding</keyword>
<evidence type="ECO:0000256" key="4">
    <source>
        <dbReference type="ARBA" id="ARBA00022679"/>
    </source>
</evidence>
<name>A0AAV4BBI6_9GAST</name>
<dbReference type="AlphaFoldDB" id="A0AAV4BBI6"/>
<comment type="catalytic activity">
    <reaction evidence="8">
        <text>L-threonyl-[protein] + ATP = O-phospho-L-threonyl-[protein] + ADP + H(+)</text>
        <dbReference type="Rhea" id="RHEA:46608"/>
        <dbReference type="Rhea" id="RHEA-COMP:11060"/>
        <dbReference type="Rhea" id="RHEA-COMP:11605"/>
        <dbReference type="ChEBI" id="CHEBI:15378"/>
        <dbReference type="ChEBI" id="CHEBI:30013"/>
        <dbReference type="ChEBI" id="CHEBI:30616"/>
        <dbReference type="ChEBI" id="CHEBI:61977"/>
        <dbReference type="ChEBI" id="CHEBI:456216"/>
        <dbReference type="EC" id="2.7.11.1"/>
    </reaction>
</comment>